<dbReference type="InterPro" id="IPR018732">
    <property type="entry name" value="Dpy-19/Dpy-19-like"/>
</dbReference>
<keyword evidence="6" id="KW-1133">Transmembrane helix</keyword>
<evidence type="ECO:0000256" key="4">
    <source>
        <dbReference type="ARBA" id="ARBA00022679"/>
    </source>
</evidence>
<evidence type="ECO:0000256" key="1">
    <source>
        <dbReference type="ARBA" id="ARBA00004141"/>
    </source>
</evidence>
<dbReference type="PANTHER" id="PTHR31488:SF1">
    <property type="entry name" value="C-MANNOSYLTRANSFERASE DPY19L1"/>
    <property type="match status" value="1"/>
</dbReference>
<reference evidence="8 9" key="1">
    <citation type="submission" date="2018-11" db="EMBL/GenBank/DDBJ databases">
        <authorList>
            <consortium name="Pathogen Informatics"/>
        </authorList>
    </citation>
    <scope>NUCLEOTIDE SEQUENCE [LARGE SCALE GENOMIC DNA]</scope>
    <source>
        <strain>Denwood</strain>
        <strain evidence="9">Zambia</strain>
    </source>
</reference>
<dbReference type="GO" id="GO:0000030">
    <property type="term" value="F:mannosyltransferase activity"/>
    <property type="evidence" value="ECO:0007669"/>
    <property type="project" value="TreeGrafter"/>
</dbReference>
<proteinExistence type="inferred from homology"/>
<dbReference type="AlphaFoldDB" id="A0A183NX43"/>
<keyword evidence="7" id="KW-0472">Membrane</keyword>
<organism evidence="8 9">
    <name type="scientific">Schistosoma mattheei</name>
    <dbReference type="NCBI Taxonomy" id="31246"/>
    <lineage>
        <taxon>Eukaryota</taxon>
        <taxon>Metazoa</taxon>
        <taxon>Spiralia</taxon>
        <taxon>Lophotrochozoa</taxon>
        <taxon>Platyhelminthes</taxon>
        <taxon>Trematoda</taxon>
        <taxon>Digenea</taxon>
        <taxon>Strigeidida</taxon>
        <taxon>Schistosomatoidea</taxon>
        <taxon>Schistosomatidae</taxon>
        <taxon>Schistosoma</taxon>
    </lineage>
</organism>
<dbReference type="GO" id="GO:0005637">
    <property type="term" value="C:nuclear inner membrane"/>
    <property type="evidence" value="ECO:0007669"/>
    <property type="project" value="TreeGrafter"/>
</dbReference>
<dbReference type="EMBL" id="UZAL01027741">
    <property type="protein sequence ID" value="VDP35195.1"/>
    <property type="molecule type" value="Genomic_DNA"/>
</dbReference>
<gene>
    <name evidence="8" type="ORF">SMTD_LOCUS6679</name>
</gene>
<evidence type="ECO:0000313" key="8">
    <source>
        <dbReference type="EMBL" id="VDP35195.1"/>
    </source>
</evidence>
<evidence type="ECO:0000256" key="7">
    <source>
        <dbReference type="ARBA" id="ARBA00023136"/>
    </source>
</evidence>
<keyword evidence="9" id="KW-1185">Reference proteome</keyword>
<dbReference type="Proteomes" id="UP000269396">
    <property type="component" value="Unassembled WGS sequence"/>
</dbReference>
<protein>
    <submittedName>
        <fullName evidence="8">Uncharacterized protein</fullName>
    </submittedName>
</protein>
<dbReference type="STRING" id="31246.A0A183NX43"/>
<name>A0A183NX43_9TREM</name>
<comment type="subcellular location">
    <subcellularLocation>
        <location evidence="1">Membrane</location>
        <topology evidence="1">Multi-pass membrane protein</topology>
    </subcellularLocation>
</comment>
<comment type="similarity">
    <text evidence="2">Belongs to the dpy-19 family.</text>
</comment>
<keyword evidence="3" id="KW-0328">Glycosyltransferase</keyword>
<evidence type="ECO:0000256" key="3">
    <source>
        <dbReference type="ARBA" id="ARBA00022676"/>
    </source>
</evidence>
<evidence type="ECO:0000313" key="9">
    <source>
        <dbReference type="Proteomes" id="UP000269396"/>
    </source>
</evidence>
<evidence type="ECO:0000256" key="5">
    <source>
        <dbReference type="ARBA" id="ARBA00022692"/>
    </source>
</evidence>
<keyword evidence="5" id="KW-0812">Transmembrane</keyword>
<keyword evidence="4" id="KW-0808">Transferase</keyword>
<evidence type="ECO:0000256" key="6">
    <source>
        <dbReference type="ARBA" id="ARBA00022989"/>
    </source>
</evidence>
<dbReference type="Pfam" id="PF10034">
    <property type="entry name" value="Dpy19"/>
    <property type="match status" value="1"/>
</dbReference>
<accession>A0A183NX43</accession>
<evidence type="ECO:0000256" key="2">
    <source>
        <dbReference type="ARBA" id="ARBA00008744"/>
    </source>
</evidence>
<dbReference type="PANTHER" id="PTHR31488">
    <property type="entry name" value="DPY-19-LIKE 1, LIKE (H. SAPIENS)"/>
    <property type="match status" value="1"/>
</dbReference>
<sequence>MRCNCTCAVALETTVYHQKCRTHRKSKLTKKTILSGKDDRYTDTYNSMTIKKKEVSTRSSMMNITFIRFLCLPLLVVCLCTIGLSLLFSVFSKYAFNNNYDLNRNNDNNHNDGGHIWDLLKHKLTILFGITTYKTFHTMLYICAPEFDFINLAIFTIMAMLIMRLKLFWTPQMCLSLAILAQPTRWFEMFHEVKSIGGRVFRTSSLNSACEPEKKTKRLFWFHHVIYTTILVLFIAFMAGRGLENLKSEWSIQGSFSAYESEILINWFRSLPQKREDSTLSSSSLSWIISGPMSLLGNLRLTLPASAPYPSTQIVSLNESGFAFTNHPHYENTMLRYRTILAYGIYSRKPVHDVWHTYRHILKVNIIIHIYLQEIYPADFVIVETHTCPSRGGCSKPELFDLLDTNLAGRPALCESLMNIQVLKAGRTPSTLVPYFTVVYVELYTGRVVLYVNKLT</sequence>